<sequence>MTYTIRQISERAVSILFPEKITEEIHQQVMATTRLFQGRFPGVLTDTVPSYHQVTLFFRRRISYAEAHEWIDKVLNQTQTGGGGLHGRTITLPVLYGGEWGPDLEHVASVTGLSDQEVIDRHTAGVYTVFMLGFLPGFPYLGGLDDRLNTPRRDTPRQSVPAGSVGIAGAQTGVYPLASPGGWQLIGRTPRQLVDVHHPEPCLVRPGDQLRFVAITKADYQAMEKEAKQHVDH</sequence>
<dbReference type="EC" id="3.5.1.54" evidence="5"/>
<evidence type="ECO:0000313" key="6">
    <source>
        <dbReference type="Proteomes" id="UP000094463"/>
    </source>
</evidence>
<dbReference type="GO" id="GO:0005524">
    <property type="term" value="F:ATP binding"/>
    <property type="evidence" value="ECO:0007669"/>
    <property type="project" value="UniProtKB-KW"/>
</dbReference>
<dbReference type="Pfam" id="PF02682">
    <property type="entry name" value="CT_C_D"/>
    <property type="match status" value="1"/>
</dbReference>
<dbReference type="RefSeq" id="WP_069366567.1">
    <property type="nucleotide sequence ID" value="NZ_CP012502.1"/>
</dbReference>
<accession>A0A1D7QSA2</accession>
<keyword evidence="2 5" id="KW-0378">Hydrolase</keyword>
<dbReference type="SUPFAM" id="SSF160467">
    <property type="entry name" value="PH0987 N-terminal domain-like"/>
    <property type="match status" value="1"/>
</dbReference>
<keyword evidence="3" id="KW-0067">ATP-binding</keyword>
<evidence type="ECO:0000256" key="3">
    <source>
        <dbReference type="ARBA" id="ARBA00022840"/>
    </source>
</evidence>
<dbReference type="STRING" id="632773.BBEV_0475"/>
<gene>
    <name evidence="5" type="primary">kipI</name>
    <name evidence="5" type="ORF">BBEV_0475</name>
</gene>
<evidence type="ECO:0000313" key="5">
    <source>
        <dbReference type="EMBL" id="AOM81868.1"/>
    </source>
</evidence>
<dbReference type="AlphaFoldDB" id="A0A1D7QSA2"/>
<keyword evidence="1" id="KW-0547">Nucleotide-binding</keyword>
<feature type="domain" description="Carboxyltransferase" evidence="4">
    <location>
        <begin position="3"/>
        <end position="204"/>
    </location>
</feature>
<evidence type="ECO:0000256" key="2">
    <source>
        <dbReference type="ARBA" id="ARBA00022801"/>
    </source>
</evidence>
<dbReference type="PATRIC" id="fig|632773.3.peg.512"/>
<proteinExistence type="predicted"/>
<dbReference type="InterPro" id="IPR010016">
    <property type="entry name" value="PxpB"/>
</dbReference>
<dbReference type="SUPFAM" id="SSF50891">
    <property type="entry name" value="Cyclophilin-like"/>
    <property type="match status" value="1"/>
</dbReference>
<dbReference type="EMBL" id="CP012502">
    <property type="protein sequence ID" value="AOM81868.1"/>
    <property type="molecule type" value="Genomic_DNA"/>
</dbReference>
<name>A0A1D7QSA2_9BACI</name>
<organism evidence="5 6">
    <name type="scientific">Salisediminibacterium beveridgei</name>
    <dbReference type="NCBI Taxonomy" id="632773"/>
    <lineage>
        <taxon>Bacteria</taxon>
        <taxon>Bacillati</taxon>
        <taxon>Bacillota</taxon>
        <taxon>Bacilli</taxon>
        <taxon>Bacillales</taxon>
        <taxon>Bacillaceae</taxon>
        <taxon>Salisediminibacterium</taxon>
    </lineage>
</organism>
<evidence type="ECO:0000259" key="4">
    <source>
        <dbReference type="SMART" id="SM00796"/>
    </source>
</evidence>
<reference evidence="5 6" key="1">
    <citation type="submission" date="2015-08" db="EMBL/GenBank/DDBJ databases">
        <title>The complete genome sequence of Bacillus beveridgei MLTeJB.</title>
        <authorList>
            <person name="Hanson T.E."/>
            <person name="Mesa C."/>
            <person name="Basesman S.M."/>
            <person name="Oremland R.S."/>
        </authorList>
    </citation>
    <scope>NUCLEOTIDE SEQUENCE [LARGE SCALE GENOMIC DNA]</scope>
    <source>
        <strain evidence="5 6">MLTeJB</strain>
    </source>
</reference>
<dbReference type="KEGG" id="bbev:BBEV_0475"/>
<keyword evidence="6" id="KW-1185">Reference proteome</keyword>
<dbReference type="GO" id="GO:0004039">
    <property type="term" value="F:allophanate hydrolase activity"/>
    <property type="evidence" value="ECO:0007669"/>
    <property type="project" value="UniProtKB-EC"/>
</dbReference>
<dbReference type="SMART" id="SM00796">
    <property type="entry name" value="AHS1"/>
    <property type="match status" value="1"/>
</dbReference>
<dbReference type="NCBIfam" id="TIGR00370">
    <property type="entry name" value="5-oxoprolinase subunit PxpB"/>
    <property type="match status" value="1"/>
</dbReference>
<dbReference type="PANTHER" id="PTHR34698">
    <property type="entry name" value="5-OXOPROLINASE SUBUNIT B"/>
    <property type="match status" value="1"/>
</dbReference>
<dbReference type="Proteomes" id="UP000094463">
    <property type="component" value="Chromosome"/>
</dbReference>
<protein>
    <submittedName>
        <fullName evidence="5">Allophanate hydrolase</fullName>
        <ecNumber evidence="5">3.5.1.54</ecNumber>
    </submittedName>
</protein>
<dbReference type="Gene3D" id="2.40.100.10">
    <property type="entry name" value="Cyclophilin-like"/>
    <property type="match status" value="1"/>
</dbReference>
<dbReference type="Gene3D" id="3.30.1360.40">
    <property type="match status" value="1"/>
</dbReference>
<evidence type="ECO:0000256" key="1">
    <source>
        <dbReference type="ARBA" id="ARBA00022741"/>
    </source>
</evidence>
<dbReference type="InterPro" id="IPR029000">
    <property type="entry name" value="Cyclophilin-like_dom_sf"/>
</dbReference>
<dbReference type="PANTHER" id="PTHR34698:SF2">
    <property type="entry name" value="5-OXOPROLINASE SUBUNIT B"/>
    <property type="match status" value="1"/>
</dbReference>
<dbReference type="InterPro" id="IPR003833">
    <property type="entry name" value="CT_C_D"/>
</dbReference>